<organism evidence="2 3">
    <name type="scientific">Paractinoplanes brasiliensis</name>
    <dbReference type="NCBI Taxonomy" id="52695"/>
    <lineage>
        <taxon>Bacteria</taxon>
        <taxon>Bacillati</taxon>
        <taxon>Actinomycetota</taxon>
        <taxon>Actinomycetes</taxon>
        <taxon>Micromonosporales</taxon>
        <taxon>Micromonosporaceae</taxon>
        <taxon>Paractinoplanes</taxon>
    </lineage>
</organism>
<protein>
    <submittedName>
        <fullName evidence="2">Uncharacterized protein</fullName>
    </submittedName>
</protein>
<feature type="transmembrane region" description="Helical" evidence="1">
    <location>
        <begin position="57"/>
        <end position="77"/>
    </location>
</feature>
<name>A0A4R6JWQ2_9ACTN</name>
<evidence type="ECO:0000313" key="3">
    <source>
        <dbReference type="Proteomes" id="UP000294901"/>
    </source>
</evidence>
<proteinExistence type="predicted"/>
<gene>
    <name evidence="2" type="ORF">C8E87_4942</name>
</gene>
<evidence type="ECO:0000256" key="1">
    <source>
        <dbReference type="SAM" id="Phobius"/>
    </source>
</evidence>
<accession>A0A4R6JWQ2</accession>
<sequence>MTVGVRGMGDRSPRCRRRLRYDNSIAVAVAVSQSSHNPGGGSTFLALRELRFARRRFTLIGSVVALVAVLVVILSGLSSGLVNDGVSGLQRLPVTAFAFDAGTKLD</sequence>
<dbReference type="Proteomes" id="UP000294901">
    <property type="component" value="Unassembled WGS sequence"/>
</dbReference>
<keyword evidence="3" id="KW-1185">Reference proteome</keyword>
<dbReference type="EMBL" id="SNWR01000001">
    <property type="protein sequence ID" value="TDO41213.1"/>
    <property type="molecule type" value="Genomic_DNA"/>
</dbReference>
<keyword evidence="1" id="KW-1133">Transmembrane helix</keyword>
<evidence type="ECO:0000313" key="2">
    <source>
        <dbReference type="EMBL" id="TDO41213.1"/>
    </source>
</evidence>
<keyword evidence="1" id="KW-0812">Transmembrane</keyword>
<reference evidence="2 3" key="1">
    <citation type="submission" date="2019-03" db="EMBL/GenBank/DDBJ databases">
        <title>Sequencing the genomes of 1000 actinobacteria strains.</title>
        <authorList>
            <person name="Klenk H.-P."/>
        </authorList>
    </citation>
    <scope>NUCLEOTIDE SEQUENCE [LARGE SCALE GENOMIC DNA]</scope>
    <source>
        <strain evidence="2 3">DSM 43805</strain>
    </source>
</reference>
<keyword evidence="1" id="KW-0472">Membrane</keyword>
<dbReference type="AlphaFoldDB" id="A0A4R6JWQ2"/>
<comment type="caution">
    <text evidence="2">The sequence shown here is derived from an EMBL/GenBank/DDBJ whole genome shotgun (WGS) entry which is preliminary data.</text>
</comment>